<organism evidence="1 2">
    <name type="scientific">Brevibacterium salitolerans</name>
    <dbReference type="NCBI Taxonomy" id="1403566"/>
    <lineage>
        <taxon>Bacteria</taxon>
        <taxon>Bacillati</taxon>
        <taxon>Actinomycetota</taxon>
        <taxon>Actinomycetes</taxon>
        <taxon>Micrococcales</taxon>
        <taxon>Brevibacteriaceae</taxon>
        <taxon>Brevibacterium</taxon>
    </lineage>
</organism>
<evidence type="ECO:0000313" key="2">
    <source>
        <dbReference type="Proteomes" id="UP001500984"/>
    </source>
</evidence>
<dbReference type="Pfam" id="PF13350">
    <property type="entry name" value="Y_phosphatase3"/>
    <property type="match status" value="1"/>
</dbReference>
<dbReference type="InterPro" id="IPR016130">
    <property type="entry name" value="Tyr_Pase_AS"/>
</dbReference>
<accession>A0ABN2X7T8</accession>
<keyword evidence="2" id="KW-1185">Reference proteome</keyword>
<evidence type="ECO:0000313" key="1">
    <source>
        <dbReference type="EMBL" id="GAA2106189.1"/>
    </source>
</evidence>
<sequence>MLEVVRNPARAADALGHGQAVELFHDAYRHIVSSTSALEAYRRFFTDLAAEPTRPALFHCTTGKDRTGWAAAAALLLLGVDEEDVFADYLLANRDLLPAFQGLFEQFTAAGGDPEILKPVLGVDPSYLHAALDEMRRHFGSIHGYFSDGLGLDAQAQGELRAALTRSEPHP</sequence>
<dbReference type="PROSITE" id="PS00383">
    <property type="entry name" value="TYR_PHOSPHATASE_1"/>
    <property type="match status" value="1"/>
</dbReference>
<protein>
    <submittedName>
        <fullName evidence="1">Uncharacterized protein</fullName>
    </submittedName>
</protein>
<gene>
    <name evidence="1" type="ORF">GCM10009823_32070</name>
</gene>
<dbReference type="InterPro" id="IPR026893">
    <property type="entry name" value="Tyr/Ser_Pase_IphP-type"/>
</dbReference>
<dbReference type="InterPro" id="IPR029021">
    <property type="entry name" value="Prot-tyrosine_phosphatase-like"/>
</dbReference>
<comment type="caution">
    <text evidence="1">The sequence shown here is derived from an EMBL/GenBank/DDBJ whole genome shotgun (WGS) entry which is preliminary data.</text>
</comment>
<dbReference type="EMBL" id="BAAAPZ010000019">
    <property type="protein sequence ID" value="GAA2106189.1"/>
    <property type="molecule type" value="Genomic_DNA"/>
</dbReference>
<dbReference type="Proteomes" id="UP001500984">
    <property type="component" value="Unassembled WGS sequence"/>
</dbReference>
<dbReference type="SUPFAM" id="SSF52799">
    <property type="entry name" value="(Phosphotyrosine protein) phosphatases II"/>
    <property type="match status" value="1"/>
</dbReference>
<dbReference type="Gene3D" id="3.90.190.10">
    <property type="entry name" value="Protein tyrosine phosphatase superfamily"/>
    <property type="match status" value="1"/>
</dbReference>
<name>A0ABN2X7T8_9MICO</name>
<proteinExistence type="predicted"/>
<reference evidence="2" key="1">
    <citation type="journal article" date="2019" name="Int. J. Syst. Evol. Microbiol.">
        <title>The Global Catalogue of Microorganisms (GCM) 10K type strain sequencing project: providing services to taxonomists for standard genome sequencing and annotation.</title>
        <authorList>
            <consortium name="The Broad Institute Genomics Platform"/>
            <consortium name="The Broad Institute Genome Sequencing Center for Infectious Disease"/>
            <person name="Wu L."/>
            <person name="Ma J."/>
        </authorList>
    </citation>
    <scope>NUCLEOTIDE SEQUENCE [LARGE SCALE GENOMIC DNA]</scope>
    <source>
        <strain evidence="2">JCM 15900</strain>
    </source>
</reference>